<keyword evidence="2" id="KW-0813">Transport</keyword>
<feature type="transmembrane region" description="Helical" evidence="8">
    <location>
        <begin position="248"/>
        <end position="270"/>
    </location>
</feature>
<evidence type="ECO:0000256" key="3">
    <source>
        <dbReference type="ARBA" id="ARBA00022475"/>
    </source>
</evidence>
<evidence type="ECO:0000313" key="9">
    <source>
        <dbReference type="EMBL" id="KAL3422721.1"/>
    </source>
</evidence>
<evidence type="ECO:0000256" key="7">
    <source>
        <dbReference type="ARBA" id="ARBA00023136"/>
    </source>
</evidence>
<keyword evidence="4" id="KW-0997">Cell inner membrane</keyword>
<reference evidence="9 10" key="1">
    <citation type="submission" date="2024-06" db="EMBL/GenBank/DDBJ databases">
        <title>Complete genome of Phlyctema vagabunda strain 19-DSS-EL-015.</title>
        <authorList>
            <person name="Fiorenzani C."/>
        </authorList>
    </citation>
    <scope>NUCLEOTIDE SEQUENCE [LARGE SCALE GENOMIC DNA]</scope>
    <source>
        <strain evidence="9 10">19-DSS-EL-015</strain>
    </source>
</reference>
<feature type="transmembrane region" description="Helical" evidence="8">
    <location>
        <begin position="44"/>
        <end position="64"/>
    </location>
</feature>
<evidence type="ECO:0000313" key="10">
    <source>
        <dbReference type="Proteomes" id="UP001629113"/>
    </source>
</evidence>
<sequence length="332" mass="33874">MFSTIFTSGLAGTVFGAALAASGVYSPSIIISQMQLTDFHMLKVFLGASASSALIIILFEKLGLTKCNPRTPSSLGWFSKYDGNIVGGLLIGSGMTLTGACPGTSLVQLAAGVRSGKLVVCGGVLGGIIYSRFGKYIRRDAAVTAPSCHTVQEQLNISRASAVLAYESICLATVSAVLALAQSHPDLISSTYGSLCIGSAQAASLLLTGNLVGVSGAYEEVAQVFWRTVSATLGGVSTEQKPLTFRSIIFVSGIMIGSYAAFLSVPSLFIESDFDISTTRALAGGFAISIGARTAGGCTSGHGISGMSTLSVSSIITVMAMFGGGIGLATLK</sequence>
<protein>
    <submittedName>
        <fullName evidence="9">YeeE/YedE family protein</fullName>
    </submittedName>
</protein>
<proteinExistence type="predicted"/>
<dbReference type="InterPro" id="IPR007272">
    <property type="entry name" value="Sulf_transp_TsuA/YedE"/>
</dbReference>
<dbReference type="Pfam" id="PF04143">
    <property type="entry name" value="Sulf_transp"/>
    <property type="match status" value="1"/>
</dbReference>
<keyword evidence="3" id="KW-1003">Cell membrane</keyword>
<evidence type="ECO:0000256" key="2">
    <source>
        <dbReference type="ARBA" id="ARBA00022448"/>
    </source>
</evidence>
<evidence type="ECO:0000256" key="1">
    <source>
        <dbReference type="ARBA" id="ARBA00004429"/>
    </source>
</evidence>
<dbReference type="PANTHER" id="PTHR30574">
    <property type="entry name" value="INNER MEMBRANE PROTEIN YEDE"/>
    <property type="match status" value="1"/>
</dbReference>
<accession>A0ABR4PIA4</accession>
<keyword evidence="7 8" id="KW-0472">Membrane</keyword>
<name>A0ABR4PIA4_9HELO</name>
<evidence type="ECO:0000256" key="6">
    <source>
        <dbReference type="ARBA" id="ARBA00022989"/>
    </source>
</evidence>
<evidence type="ECO:0000256" key="8">
    <source>
        <dbReference type="SAM" id="Phobius"/>
    </source>
</evidence>
<evidence type="ECO:0000256" key="5">
    <source>
        <dbReference type="ARBA" id="ARBA00022692"/>
    </source>
</evidence>
<evidence type="ECO:0000256" key="4">
    <source>
        <dbReference type="ARBA" id="ARBA00022519"/>
    </source>
</evidence>
<organism evidence="9 10">
    <name type="scientific">Phlyctema vagabunda</name>
    <dbReference type="NCBI Taxonomy" id="108571"/>
    <lineage>
        <taxon>Eukaryota</taxon>
        <taxon>Fungi</taxon>
        <taxon>Dikarya</taxon>
        <taxon>Ascomycota</taxon>
        <taxon>Pezizomycotina</taxon>
        <taxon>Leotiomycetes</taxon>
        <taxon>Helotiales</taxon>
        <taxon>Dermateaceae</taxon>
        <taxon>Phlyctema</taxon>
    </lineage>
</organism>
<feature type="transmembrane region" description="Helical" evidence="8">
    <location>
        <begin position="310"/>
        <end position="331"/>
    </location>
</feature>
<dbReference type="Proteomes" id="UP001629113">
    <property type="component" value="Unassembled WGS sequence"/>
</dbReference>
<comment type="caution">
    <text evidence="9">The sequence shown here is derived from an EMBL/GenBank/DDBJ whole genome shotgun (WGS) entry which is preliminary data.</text>
</comment>
<gene>
    <name evidence="9" type="ORF">PVAG01_06877</name>
</gene>
<keyword evidence="5 8" id="KW-0812">Transmembrane</keyword>
<keyword evidence="10" id="KW-1185">Reference proteome</keyword>
<dbReference type="PANTHER" id="PTHR30574:SF1">
    <property type="entry name" value="SULPHUR TRANSPORT DOMAIN-CONTAINING PROTEIN"/>
    <property type="match status" value="1"/>
</dbReference>
<keyword evidence="6 8" id="KW-1133">Transmembrane helix</keyword>
<feature type="transmembrane region" description="Helical" evidence="8">
    <location>
        <begin position="85"/>
        <end position="105"/>
    </location>
</feature>
<comment type="subcellular location">
    <subcellularLocation>
        <location evidence="1">Cell inner membrane</location>
        <topology evidence="1">Multi-pass membrane protein</topology>
    </subcellularLocation>
</comment>
<dbReference type="EMBL" id="JBFCZG010000005">
    <property type="protein sequence ID" value="KAL3422721.1"/>
    <property type="molecule type" value="Genomic_DNA"/>
</dbReference>